<dbReference type="SUPFAM" id="SSF55486">
    <property type="entry name" value="Metalloproteases ('zincins'), catalytic domain"/>
    <property type="match status" value="1"/>
</dbReference>
<protein>
    <submittedName>
        <fullName evidence="1">Uncharacterized protein</fullName>
    </submittedName>
</protein>
<accession>A0ABU4JMB3</accession>
<evidence type="ECO:0000313" key="1">
    <source>
        <dbReference type="EMBL" id="MDW8550844.1"/>
    </source>
</evidence>
<name>A0ABU4JMB3_9FLAO</name>
<sequence>MTANIHINRLGQNQRKKFLDAYNRYGPVDDDIYEVLYDAMTNFDSKYSKYMKVFFIDDVAGGLYGKKYDIGVEKKSVIVLTSGFNDSTLAHEALHAMNLYHTFDNDSKFTFLNFETDNVMDYSDIENRKFAVISTYVWQWKILHDFLKTI</sequence>
<organism evidence="1 2">
    <name type="scientific">Epilithonimonas ginsengisoli</name>
    <dbReference type="NCBI Taxonomy" id="1245592"/>
    <lineage>
        <taxon>Bacteria</taxon>
        <taxon>Pseudomonadati</taxon>
        <taxon>Bacteroidota</taxon>
        <taxon>Flavobacteriia</taxon>
        <taxon>Flavobacteriales</taxon>
        <taxon>Weeksellaceae</taxon>
        <taxon>Chryseobacterium group</taxon>
        <taxon>Epilithonimonas</taxon>
    </lineage>
</organism>
<dbReference type="RefSeq" id="WP_131797844.1">
    <property type="nucleotide sequence ID" value="NZ_JAMXLT020000046.1"/>
</dbReference>
<gene>
    <name evidence="1" type="ORF">NG800_018095</name>
</gene>
<reference evidence="1 2" key="1">
    <citation type="submission" date="2023-11" db="EMBL/GenBank/DDBJ databases">
        <title>First isolation, identification, and characterization of non-pathogenic Epilithonimonas ginsengisoli isolated from diseased farmed rainbow trout (Oncorhynchus mykiss) in Chile.</title>
        <authorList>
            <person name="Miranda C.D."/>
            <person name="Irgang R."/>
            <person name="Concha C."/>
            <person name="Rojas R."/>
            <person name="Avendano R."/>
        </authorList>
    </citation>
    <scope>NUCLEOTIDE SEQUENCE [LARGE SCALE GENOMIC DNA]</scope>
    <source>
        <strain evidence="1 2">FP99</strain>
    </source>
</reference>
<dbReference type="EMBL" id="JAMXLT020000046">
    <property type="protein sequence ID" value="MDW8550844.1"/>
    <property type="molecule type" value="Genomic_DNA"/>
</dbReference>
<dbReference type="Proteomes" id="UP001204439">
    <property type="component" value="Unassembled WGS sequence"/>
</dbReference>
<dbReference type="InterPro" id="IPR024079">
    <property type="entry name" value="MetalloPept_cat_dom_sf"/>
</dbReference>
<keyword evidence="2" id="KW-1185">Reference proteome</keyword>
<comment type="caution">
    <text evidence="1">The sequence shown here is derived from an EMBL/GenBank/DDBJ whole genome shotgun (WGS) entry which is preliminary data.</text>
</comment>
<evidence type="ECO:0000313" key="2">
    <source>
        <dbReference type="Proteomes" id="UP001204439"/>
    </source>
</evidence>
<proteinExistence type="predicted"/>
<dbReference type="Gene3D" id="3.40.390.10">
    <property type="entry name" value="Collagenase (Catalytic Domain)"/>
    <property type="match status" value="1"/>
</dbReference>